<dbReference type="GeneTree" id="ENSGT00910000148400"/>
<sequence>MTEGALLLLGGSCCPPLPPPTFTCATQFWSLHSHSKMDSRKALFCGVPGSLLGLSLDCYRHCPRATMTVKMTGQACGLASKLRLPETL</sequence>
<evidence type="ECO:0000313" key="1">
    <source>
        <dbReference type="Ensembl" id="ENSCATP00000046048.1"/>
    </source>
</evidence>
<evidence type="ECO:0000313" key="2">
    <source>
        <dbReference type="Proteomes" id="UP000233060"/>
    </source>
</evidence>
<keyword evidence="2" id="KW-1185">Reference proteome</keyword>
<reference evidence="1" key="2">
    <citation type="submission" date="2025-09" db="UniProtKB">
        <authorList>
            <consortium name="Ensembl"/>
        </authorList>
    </citation>
    <scope>IDENTIFICATION</scope>
</reference>
<dbReference type="Bgee" id="ENSCATG00000045369">
    <property type="expression patterns" value="Expressed in lung"/>
</dbReference>
<accession>A0A2K5P8M0</accession>
<dbReference type="AlphaFoldDB" id="A0A2K5P8M0"/>
<proteinExistence type="predicted"/>
<name>A0A2K5P8M0_CERAT</name>
<organism evidence="1 2">
    <name type="scientific">Cercocebus atys</name>
    <name type="common">Sooty mangabey</name>
    <name type="synonym">Cercocebus torquatus atys</name>
    <dbReference type="NCBI Taxonomy" id="9531"/>
    <lineage>
        <taxon>Eukaryota</taxon>
        <taxon>Metazoa</taxon>
        <taxon>Chordata</taxon>
        <taxon>Craniata</taxon>
        <taxon>Vertebrata</taxon>
        <taxon>Euteleostomi</taxon>
        <taxon>Mammalia</taxon>
        <taxon>Eutheria</taxon>
        <taxon>Euarchontoglires</taxon>
        <taxon>Primates</taxon>
        <taxon>Haplorrhini</taxon>
        <taxon>Catarrhini</taxon>
        <taxon>Cercopithecidae</taxon>
        <taxon>Cercopithecinae</taxon>
        <taxon>Cercocebus</taxon>
    </lineage>
</organism>
<dbReference type="Ensembl" id="ENSCATT00000070499.1">
    <property type="protein sequence ID" value="ENSCATP00000046048.1"/>
    <property type="gene ID" value="ENSCATG00000045369.1"/>
</dbReference>
<dbReference type="Proteomes" id="UP000233060">
    <property type="component" value="Unassembled WGS sequence"/>
</dbReference>
<reference evidence="1" key="1">
    <citation type="submission" date="2025-08" db="UniProtKB">
        <authorList>
            <consortium name="Ensembl"/>
        </authorList>
    </citation>
    <scope>IDENTIFICATION</scope>
</reference>
<protein>
    <submittedName>
        <fullName evidence="1">Uncharacterized protein</fullName>
    </submittedName>
</protein>